<dbReference type="Proteomes" id="UP000828390">
    <property type="component" value="Unassembled WGS sequence"/>
</dbReference>
<sequence>MQDSLPDQRGTSRRLPDSLRRCKAVSQTGGAPAVDSETSAMVPRPCRHLQEPPNSLRRCQTVSVHLEETPRQSATVQNSLQDRWGTCRILPDSLRRCQDRLVT</sequence>
<evidence type="ECO:0000313" key="3">
    <source>
        <dbReference type="Proteomes" id="UP000828390"/>
    </source>
</evidence>
<dbReference type="AlphaFoldDB" id="A0A9D4R668"/>
<keyword evidence="3" id="KW-1185">Reference proteome</keyword>
<protein>
    <submittedName>
        <fullName evidence="2">Uncharacterized protein</fullName>
    </submittedName>
</protein>
<accession>A0A9D4R668</accession>
<evidence type="ECO:0000313" key="2">
    <source>
        <dbReference type="EMBL" id="KAH3854685.1"/>
    </source>
</evidence>
<reference evidence="2" key="2">
    <citation type="submission" date="2020-11" db="EMBL/GenBank/DDBJ databases">
        <authorList>
            <person name="McCartney M.A."/>
            <person name="Auch B."/>
            <person name="Kono T."/>
            <person name="Mallez S."/>
            <person name="Becker A."/>
            <person name="Gohl D.M."/>
            <person name="Silverstein K.A.T."/>
            <person name="Koren S."/>
            <person name="Bechman K.B."/>
            <person name="Herman A."/>
            <person name="Abrahante J.E."/>
            <person name="Garbe J."/>
        </authorList>
    </citation>
    <scope>NUCLEOTIDE SEQUENCE</scope>
    <source>
        <strain evidence="2">Duluth1</strain>
        <tissue evidence="2">Whole animal</tissue>
    </source>
</reference>
<gene>
    <name evidence="2" type="ORF">DPMN_097233</name>
</gene>
<comment type="caution">
    <text evidence="2">The sequence shown here is derived from an EMBL/GenBank/DDBJ whole genome shotgun (WGS) entry which is preliminary data.</text>
</comment>
<evidence type="ECO:0000256" key="1">
    <source>
        <dbReference type="SAM" id="MobiDB-lite"/>
    </source>
</evidence>
<proteinExistence type="predicted"/>
<dbReference type="EMBL" id="JAIWYP010000003">
    <property type="protein sequence ID" value="KAH3854685.1"/>
    <property type="molecule type" value="Genomic_DNA"/>
</dbReference>
<organism evidence="2 3">
    <name type="scientific">Dreissena polymorpha</name>
    <name type="common">Zebra mussel</name>
    <name type="synonym">Mytilus polymorpha</name>
    <dbReference type="NCBI Taxonomy" id="45954"/>
    <lineage>
        <taxon>Eukaryota</taxon>
        <taxon>Metazoa</taxon>
        <taxon>Spiralia</taxon>
        <taxon>Lophotrochozoa</taxon>
        <taxon>Mollusca</taxon>
        <taxon>Bivalvia</taxon>
        <taxon>Autobranchia</taxon>
        <taxon>Heteroconchia</taxon>
        <taxon>Euheterodonta</taxon>
        <taxon>Imparidentia</taxon>
        <taxon>Neoheterodontei</taxon>
        <taxon>Myida</taxon>
        <taxon>Dreissenoidea</taxon>
        <taxon>Dreissenidae</taxon>
        <taxon>Dreissena</taxon>
    </lineage>
</organism>
<name>A0A9D4R668_DREPO</name>
<reference evidence="2" key="1">
    <citation type="journal article" date="2019" name="bioRxiv">
        <title>The Genome of the Zebra Mussel, Dreissena polymorpha: A Resource for Invasive Species Research.</title>
        <authorList>
            <person name="McCartney M.A."/>
            <person name="Auch B."/>
            <person name="Kono T."/>
            <person name="Mallez S."/>
            <person name="Zhang Y."/>
            <person name="Obille A."/>
            <person name="Becker A."/>
            <person name="Abrahante J.E."/>
            <person name="Garbe J."/>
            <person name="Badalamenti J.P."/>
            <person name="Herman A."/>
            <person name="Mangelson H."/>
            <person name="Liachko I."/>
            <person name="Sullivan S."/>
            <person name="Sone E.D."/>
            <person name="Koren S."/>
            <person name="Silverstein K.A.T."/>
            <person name="Beckman K.B."/>
            <person name="Gohl D.M."/>
        </authorList>
    </citation>
    <scope>NUCLEOTIDE SEQUENCE</scope>
    <source>
        <strain evidence="2">Duluth1</strain>
        <tissue evidence="2">Whole animal</tissue>
    </source>
</reference>
<feature type="region of interest" description="Disordered" evidence="1">
    <location>
        <begin position="1"/>
        <end position="53"/>
    </location>
</feature>